<feature type="compositionally biased region" description="Acidic residues" evidence="1">
    <location>
        <begin position="72"/>
        <end position="86"/>
    </location>
</feature>
<protein>
    <submittedName>
        <fullName evidence="3">Uncharacterized protein</fullName>
    </submittedName>
</protein>
<sequence length="185" mass="20627">MLFHTAVRRPTVPKHQTFDRKRQHHFEGSSACSTACQPATSCATYDRTTAALPPLVDAFAHRARRSKRETESSDDECGDDDDDDGDSDSKREHTARRRVAMQTMTISLGTFCSKLKSLLRGTEVPCTCSVECRSLIYMNIVRSRNHAAVCSLKGPVIPLPTASSLQLLKQCVYNEYVTVNELVMD</sequence>
<keyword evidence="2" id="KW-1185">Reference proteome</keyword>
<dbReference type="WBParaSite" id="sdigi.contig1.g42.t1">
    <property type="protein sequence ID" value="sdigi.contig1.g42.t1"/>
    <property type="gene ID" value="sdigi.contig1.g42"/>
</dbReference>
<evidence type="ECO:0000313" key="2">
    <source>
        <dbReference type="Proteomes" id="UP000887581"/>
    </source>
</evidence>
<dbReference type="Proteomes" id="UP000887581">
    <property type="component" value="Unplaced"/>
</dbReference>
<feature type="region of interest" description="Disordered" evidence="1">
    <location>
        <begin position="1"/>
        <end position="22"/>
    </location>
</feature>
<organism evidence="2 3">
    <name type="scientific">Setaria digitata</name>
    <dbReference type="NCBI Taxonomy" id="48799"/>
    <lineage>
        <taxon>Eukaryota</taxon>
        <taxon>Metazoa</taxon>
        <taxon>Ecdysozoa</taxon>
        <taxon>Nematoda</taxon>
        <taxon>Chromadorea</taxon>
        <taxon>Rhabditida</taxon>
        <taxon>Spirurina</taxon>
        <taxon>Spiruromorpha</taxon>
        <taxon>Filarioidea</taxon>
        <taxon>Setariidae</taxon>
        <taxon>Setaria</taxon>
    </lineage>
</organism>
<proteinExistence type="predicted"/>
<name>A0A915PFL4_9BILA</name>
<evidence type="ECO:0000313" key="3">
    <source>
        <dbReference type="WBParaSite" id="sdigi.contig1.g42.t1"/>
    </source>
</evidence>
<dbReference type="AlphaFoldDB" id="A0A915PFL4"/>
<reference evidence="3" key="1">
    <citation type="submission" date="2022-11" db="UniProtKB">
        <authorList>
            <consortium name="WormBaseParasite"/>
        </authorList>
    </citation>
    <scope>IDENTIFICATION</scope>
</reference>
<evidence type="ECO:0000256" key="1">
    <source>
        <dbReference type="SAM" id="MobiDB-lite"/>
    </source>
</evidence>
<feature type="region of interest" description="Disordered" evidence="1">
    <location>
        <begin position="62"/>
        <end position="95"/>
    </location>
</feature>
<accession>A0A915PFL4</accession>